<protein>
    <submittedName>
        <fullName evidence="2">Uncharacterized protein</fullName>
    </submittedName>
</protein>
<feature type="region of interest" description="Disordered" evidence="1">
    <location>
        <begin position="1"/>
        <end position="26"/>
    </location>
</feature>
<dbReference type="OrthoDB" id="3265863at2759"/>
<dbReference type="Proteomes" id="UP000807306">
    <property type="component" value="Unassembled WGS sequence"/>
</dbReference>
<keyword evidence="3" id="KW-1185">Reference proteome</keyword>
<evidence type="ECO:0000313" key="3">
    <source>
        <dbReference type="Proteomes" id="UP000807306"/>
    </source>
</evidence>
<feature type="compositionally biased region" description="Polar residues" evidence="1">
    <location>
        <begin position="60"/>
        <end position="83"/>
    </location>
</feature>
<dbReference type="EMBL" id="MU157840">
    <property type="protein sequence ID" value="KAF9530382.1"/>
    <property type="molecule type" value="Genomic_DNA"/>
</dbReference>
<sequence length="305" mass="33108">MGRALFSASHAATAPEPVIRTQSEPEVDSLKWSSFNRFDPDSEEFFQDAEFEAFIDLQHQRQSPLEGSINGSDSGESNENEQGSPMAVGSDDPAILIRGTYNPATRTWDANLDSTRSGAPVWMTGSLSPPYPASSASSSASTSPMQSPRLPQSPDQLANPPFIPPASFRAPSPAEGYLERLTDAQQILTSRHPLRITPISASRDQPLSPEGPLSPLLVGSPPIHVEVATTPRRQDAQAMMTPSPPPSATPRFYSWRHHHPIPAMPPSPTIIRGNSEGPLTNSRARLSYTRIESTSTRVRVPNIVM</sequence>
<comment type="caution">
    <text evidence="2">The sequence shown here is derived from an EMBL/GenBank/DDBJ whole genome shotgun (WGS) entry which is preliminary data.</text>
</comment>
<feature type="compositionally biased region" description="Low complexity" evidence="1">
    <location>
        <begin position="133"/>
        <end position="148"/>
    </location>
</feature>
<feature type="region of interest" description="Disordered" evidence="1">
    <location>
        <begin position="192"/>
        <end position="214"/>
    </location>
</feature>
<feature type="region of interest" description="Disordered" evidence="1">
    <location>
        <begin position="56"/>
        <end position="100"/>
    </location>
</feature>
<evidence type="ECO:0000256" key="1">
    <source>
        <dbReference type="SAM" id="MobiDB-lite"/>
    </source>
</evidence>
<organism evidence="2 3">
    <name type="scientific">Crepidotus variabilis</name>
    <dbReference type="NCBI Taxonomy" id="179855"/>
    <lineage>
        <taxon>Eukaryota</taxon>
        <taxon>Fungi</taxon>
        <taxon>Dikarya</taxon>
        <taxon>Basidiomycota</taxon>
        <taxon>Agaricomycotina</taxon>
        <taxon>Agaricomycetes</taxon>
        <taxon>Agaricomycetidae</taxon>
        <taxon>Agaricales</taxon>
        <taxon>Agaricineae</taxon>
        <taxon>Crepidotaceae</taxon>
        <taxon>Crepidotus</taxon>
    </lineage>
</organism>
<reference evidence="2" key="1">
    <citation type="submission" date="2020-11" db="EMBL/GenBank/DDBJ databases">
        <authorList>
            <consortium name="DOE Joint Genome Institute"/>
            <person name="Ahrendt S."/>
            <person name="Riley R."/>
            <person name="Andreopoulos W."/>
            <person name="Labutti K."/>
            <person name="Pangilinan J."/>
            <person name="Ruiz-Duenas F.J."/>
            <person name="Barrasa J.M."/>
            <person name="Sanchez-Garcia M."/>
            <person name="Camarero S."/>
            <person name="Miyauchi S."/>
            <person name="Serrano A."/>
            <person name="Linde D."/>
            <person name="Babiker R."/>
            <person name="Drula E."/>
            <person name="Ayuso-Fernandez I."/>
            <person name="Pacheco R."/>
            <person name="Padilla G."/>
            <person name="Ferreira P."/>
            <person name="Barriuso J."/>
            <person name="Kellner H."/>
            <person name="Castanera R."/>
            <person name="Alfaro M."/>
            <person name="Ramirez L."/>
            <person name="Pisabarro A.G."/>
            <person name="Kuo A."/>
            <person name="Tritt A."/>
            <person name="Lipzen A."/>
            <person name="He G."/>
            <person name="Yan M."/>
            <person name="Ng V."/>
            <person name="Cullen D."/>
            <person name="Martin F."/>
            <person name="Rosso M.-N."/>
            <person name="Henrissat B."/>
            <person name="Hibbett D."/>
            <person name="Martinez A.T."/>
            <person name="Grigoriev I.V."/>
        </authorList>
    </citation>
    <scope>NUCLEOTIDE SEQUENCE</scope>
    <source>
        <strain evidence="2">CBS 506.95</strain>
    </source>
</reference>
<gene>
    <name evidence="2" type="ORF">CPB83DRAFT_178693</name>
</gene>
<evidence type="ECO:0000313" key="2">
    <source>
        <dbReference type="EMBL" id="KAF9530382.1"/>
    </source>
</evidence>
<accession>A0A9P6EKA3</accession>
<name>A0A9P6EKA3_9AGAR</name>
<dbReference type="AlphaFoldDB" id="A0A9P6EKA3"/>
<feature type="region of interest" description="Disordered" evidence="1">
    <location>
        <begin position="129"/>
        <end position="173"/>
    </location>
</feature>
<proteinExistence type="predicted"/>